<protein>
    <recommendedName>
        <fullName evidence="7">Cytosol aminopeptidase domain-containing protein</fullName>
    </recommendedName>
</protein>
<evidence type="ECO:0000313" key="9">
    <source>
        <dbReference type="Proteomes" id="UP001530377"/>
    </source>
</evidence>
<organism evidence="8 9">
    <name type="scientific">Cyclostephanos tholiformis</name>
    <dbReference type="NCBI Taxonomy" id="382380"/>
    <lineage>
        <taxon>Eukaryota</taxon>
        <taxon>Sar</taxon>
        <taxon>Stramenopiles</taxon>
        <taxon>Ochrophyta</taxon>
        <taxon>Bacillariophyta</taxon>
        <taxon>Coscinodiscophyceae</taxon>
        <taxon>Thalassiosirophycidae</taxon>
        <taxon>Stephanodiscales</taxon>
        <taxon>Stephanodiscaceae</taxon>
        <taxon>Cyclostephanos</taxon>
    </lineage>
</organism>
<evidence type="ECO:0000313" key="8">
    <source>
        <dbReference type="EMBL" id="KAL3826506.1"/>
    </source>
</evidence>
<dbReference type="PROSITE" id="PS00631">
    <property type="entry name" value="CYTOSOL_AP"/>
    <property type="match status" value="1"/>
</dbReference>
<keyword evidence="6" id="KW-0732">Signal</keyword>
<evidence type="ECO:0000256" key="4">
    <source>
        <dbReference type="ARBA" id="ARBA00022801"/>
    </source>
</evidence>
<accession>A0ABD3SPH8</accession>
<dbReference type="Gene3D" id="3.40.630.10">
    <property type="entry name" value="Zn peptidases"/>
    <property type="match status" value="1"/>
</dbReference>
<name>A0ABD3SPH8_9STRA</name>
<comment type="similarity">
    <text evidence="1">Belongs to the peptidase M17 family.</text>
</comment>
<keyword evidence="9" id="KW-1185">Reference proteome</keyword>
<keyword evidence="4" id="KW-0378">Hydrolase</keyword>
<feature type="region of interest" description="Disordered" evidence="5">
    <location>
        <begin position="252"/>
        <end position="282"/>
    </location>
</feature>
<dbReference type="Gene3D" id="3.40.50.10590">
    <property type="entry name" value="Zn-dependent exopeptidases"/>
    <property type="match status" value="1"/>
</dbReference>
<proteinExistence type="inferred from homology"/>
<dbReference type="InterPro" id="IPR011356">
    <property type="entry name" value="Leucine_aapep/pepB"/>
</dbReference>
<dbReference type="SUPFAM" id="SSF53187">
    <property type="entry name" value="Zn-dependent exopeptidases"/>
    <property type="match status" value="1"/>
</dbReference>
<sequence length="651" mass="68593">MMTFAASMMILAMVPSQTIVILRSNLLVSAFSTRPSAGSLPAKSRFGRTPSWSTNAFSSFSSSASSSSSSSLTMFASSTPMRHLSDAITSLSFDPAADVRDGATSTIVIGRHAALKSLLDRTDSYVSLFGFRPHPEILSSMRESLGTGNSASTSYAVVPTVGPAAPRPPHRMCLVGLKDRVTRNNHPLSLHAMTDLVRSNVPSGGKAGGGIVRLVVCAESGHPLAPMAMAIARAFPLFTRKTVASKKLEKAEAAATAVDDDENNQGDGEEGEGTDEPTSLGREIHVTFVDSEGKVVRDEVQLRAADAAAEGVRLACRLVDAHPDKLTTTAYANECRALFECDECVTMEEIVGEELLERGYGGIYNVGRCATEPPRLVILTYDPPTTGEVIAASAAEGEGKEDAPLSSIALVGKGIVYDTGGLAIKSRTGMTGMKHDMGGSAGVLGGFFAAVRLRTKRKIRLLLCLAENAIGPKSIRNDDIITLYSGKTVEINNSDAEGRLVLSDAVAHATRHYADDTELVVDMATLTGAQLIATGKVHAAILANTEELERRAVNAGLASGDLCYPLLYAPELLKGEFSSKVADMKNSVKDRSNAQCSCAGHFIEDHIDPGYKGGWLHVDMAGPGTKGERGTGYGVGLVLSLVGAPGFAERS</sequence>
<evidence type="ECO:0000256" key="1">
    <source>
        <dbReference type="ARBA" id="ARBA00009528"/>
    </source>
</evidence>
<dbReference type="PANTHER" id="PTHR11963">
    <property type="entry name" value="LEUCINE AMINOPEPTIDASE-RELATED"/>
    <property type="match status" value="1"/>
</dbReference>
<dbReference type="AlphaFoldDB" id="A0ABD3SPH8"/>
<dbReference type="InterPro" id="IPR000819">
    <property type="entry name" value="Peptidase_M17_C"/>
</dbReference>
<dbReference type="GO" id="GO:0004177">
    <property type="term" value="F:aminopeptidase activity"/>
    <property type="evidence" value="ECO:0007669"/>
    <property type="project" value="UniProtKB-KW"/>
</dbReference>
<evidence type="ECO:0000259" key="7">
    <source>
        <dbReference type="PROSITE" id="PS00631"/>
    </source>
</evidence>
<feature type="domain" description="Cytosol aminopeptidase" evidence="7">
    <location>
        <begin position="493"/>
        <end position="500"/>
    </location>
</feature>
<evidence type="ECO:0000256" key="2">
    <source>
        <dbReference type="ARBA" id="ARBA00022438"/>
    </source>
</evidence>
<dbReference type="GO" id="GO:0006508">
    <property type="term" value="P:proteolysis"/>
    <property type="evidence" value="ECO:0007669"/>
    <property type="project" value="UniProtKB-KW"/>
</dbReference>
<feature type="compositionally biased region" description="Acidic residues" evidence="5">
    <location>
        <begin position="258"/>
        <end position="275"/>
    </location>
</feature>
<comment type="caution">
    <text evidence="8">The sequence shown here is derived from an EMBL/GenBank/DDBJ whole genome shotgun (WGS) entry which is preliminary data.</text>
</comment>
<feature type="signal peptide" evidence="6">
    <location>
        <begin position="1"/>
        <end position="16"/>
    </location>
</feature>
<reference evidence="8 9" key="1">
    <citation type="submission" date="2024-10" db="EMBL/GenBank/DDBJ databases">
        <title>Updated reference genomes for cyclostephanoid diatoms.</title>
        <authorList>
            <person name="Roberts W.R."/>
            <person name="Alverson A.J."/>
        </authorList>
    </citation>
    <scope>NUCLEOTIDE SEQUENCE [LARGE SCALE GENOMIC DNA]</scope>
    <source>
        <strain evidence="8 9">AJA228-03</strain>
    </source>
</reference>
<dbReference type="PANTHER" id="PTHR11963:SF48">
    <property type="entry name" value="DIPEPTIDASE B, ISOFORM A"/>
    <property type="match status" value="1"/>
</dbReference>
<evidence type="ECO:0000256" key="6">
    <source>
        <dbReference type="SAM" id="SignalP"/>
    </source>
</evidence>
<keyword evidence="2" id="KW-0031">Aminopeptidase</keyword>
<evidence type="ECO:0000256" key="5">
    <source>
        <dbReference type="SAM" id="MobiDB-lite"/>
    </source>
</evidence>
<dbReference type="Pfam" id="PF00883">
    <property type="entry name" value="Peptidase_M17"/>
    <property type="match status" value="1"/>
</dbReference>
<gene>
    <name evidence="8" type="ORF">ACHAXA_004343</name>
</gene>
<keyword evidence="3" id="KW-0645">Protease</keyword>
<dbReference type="Proteomes" id="UP001530377">
    <property type="component" value="Unassembled WGS sequence"/>
</dbReference>
<dbReference type="CDD" id="cd00433">
    <property type="entry name" value="Peptidase_M17"/>
    <property type="match status" value="1"/>
</dbReference>
<dbReference type="EMBL" id="JALLPB020000020">
    <property type="protein sequence ID" value="KAL3826506.1"/>
    <property type="molecule type" value="Genomic_DNA"/>
</dbReference>
<evidence type="ECO:0000256" key="3">
    <source>
        <dbReference type="ARBA" id="ARBA00022670"/>
    </source>
</evidence>
<dbReference type="PRINTS" id="PR00481">
    <property type="entry name" value="LAMNOPPTDASE"/>
</dbReference>
<feature type="chain" id="PRO_5044867668" description="Cytosol aminopeptidase domain-containing protein" evidence="6">
    <location>
        <begin position="17"/>
        <end position="651"/>
    </location>
</feature>